<reference evidence="1 2" key="1">
    <citation type="journal article" date="2022" name="bioRxiv">
        <title>Genomics of Preaxostyla Flagellates Illuminates Evolutionary Transitions and the Path Towards Mitochondrial Loss.</title>
        <authorList>
            <person name="Novak L.V.F."/>
            <person name="Treitli S.C."/>
            <person name="Pyrih J."/>
            <person name="Halakuc P."/>
            <person name="Pipaliya S.V."/>
            <person name="Vacek V."/>
            <person name="Brzon O."/>
            <person name="Soukal P."/>
            <person name="Eme L."/>
            <person name="Dacks J.B."/>
            <person name="Karnkowska A."/>
            <person name="Elias M."/>
            <person name="Hampl V."/>
        </authorList>
    </citation>
    <scope>NUCLEOTIDE SEQUENCE [LARGE SCALE GENOMIC DNA]</scope>
    <source>
        <strain evidence="1">NAU3</strain>
        <tissue evidence="1">Gut</tissue>
    </source>
</reference>
<organism evidence="1 2">
    <name type="scientific">Blattamonas nauphoetae</name>
    <dbReference type="NCBI Taxonomy" id="2049346"/>
    <lineage>
        <taxon>Eukaryota</taxon>
        <taxon>Metamonada</taxon>
        <taxon>Preaxostyla</taxon>
        <taxon>Oxymonadida</taxon>
        <taxon>Blattamonas</taxon>
    </lineage>
</organism>
<sequence>MIELAREMVESDNTRASLTRLPKHYIVTLNYDIRKVCAPQSVWTALVPFWKKDEQISLIRTNVLQFGAPLARLAHATLRFTDDRRPTDYLDCQKWERMFFVFERILVLLKSLDPTQLDTNPALSTLLSSLAILLVRRDFSLYPLVSVFVALFPNFRRAHCPMHPPLPFRPKLERFLYTFREEGLDDRVEVDCQLYSDRQVFDYFVAQTERSIGRDFWQER</sequence>
<name>A0ABQ9Y0T2_9EUKA</name>
<dbReference type="Proteomes" id="UP001281761">
    <property type="component" value="Unassembled WGS sequence"/>
</dbReference>
<proteinExistence type="predicted"/>
<evidence type="ECO:0000313" key="1">
    <source>
        <dbReference type="EMBL" id="KAK2957342.1"/>
    </source>
</evidence>
<evidence type="ECO:0000313" key="2">
    <source>
        <dbReference type="Proteomes" id="UP001281761"/>
    </source>
</evidence>
<dbReference type="EMBL" id="JARBJD010000047">
    <property type="protein sequence ID" value="KAK2957342.1"/>
    <property type="molecule type" value="Genomic_DNA"/>
</dbReference>
<comment type="caution">
    <text evidence="1">The sequence shown here is derived from an EMBL/GenBank/DDBJ whole genome shotgun (WGS) entry which is preliminary data.</text>
</comment>
<accession>A0ABQ9Y0T2</accession>
<keyword evidence="2" id="KW-1185">Reference proteome</keyword>
<protein>
    <submittedName>
        <fullName evidence="1">Uncharacterized protein</fullName>
    </submittedName>
</protein>
<gene>
    <name evidence="1" type="ORF">BLNAU_7720</name>
</gene>